<reference evidence="2 3" key="1">
    <citation type="submission" date="2013-07" db="EMBL/GenBank/DDBJ databases">
        <authorList>
            <person name="Stoco P.H."/>
            <person name="Wagner G."/>
            <person name="Gerber A."/>
            <person name="Zaha A."/>
            <person name="Thompson C."/>
            <person name="Bartholomeu D.C."/>
            <person name="Luckemeyer D.D."/>
            <person name="Bahia D."/>
            <person name="Loreto E."/>
            <person name="Prestes E.B."/>
            <person name="Lima F.M."/>
            <person name="Rodrigues-Luiz G."/>
            <person name="Vallejo G.A."/>
            <person name="Filho J.F."/>
            <person name="Monteiro K.M."/>
            <person name="Tyler K.M."/>
            <person name="de Almeida L.G."/>
            <person name="Ortiz M.F."/>
            <person name="Siervo M.A."/>
            <person name="de Moraes M.H."/>
            <person name="Cunha O.L."/>
            <person name="Mendonca-Neto R."/>
            <person name="Silva R."/>
            <person name="Teixeira S.M."/>
            <person name="Murta S.M."/>
            <person name="Sincero T.C."/>
            <person name="Mendes T.A."/>
            <person name="Urmenyi T.P."/>
            <person name="Silva V.G."/>
            <person name="da Rocha W.D."/>
            <person name="Andersson B."/>
            <person name="Romanha A.J."/>
            <person name="Steindel M."/>
            <person name="de Vasconcelos A.T."/>
            <person name="Grisard E.C."/>
        </authorList>
    </citation>
    <scope>NUCLEOTIDE SEQUENCE [LARGE SCALE GENOMIC DNA]</scope>
    <source>
        <strain evidence="2 3">SC58</strain>
    </source>
</reference>
<dbReference type="AlphaFoldDB" id="A0A061IU42"/>
<dbReference type="OrthoDB" id="9994559at2759"/>
<gene>
    <name evidence="2" type="ORF">TRSC58_05756</name>
</gene>
<dbReference type="VEuPathDB" id="TriTrypDB:TRSC58_05756"/>
<accession>A0A061IU42</accession>
<protein>
    <submittedName>
        <fullName evidence="2">Uncharacterized protein</fullName>
    </submittedName>
</protein>
<dbReference type="Proteomes" id="UP000031737">
    <property type="component" value="Unassembled WGS sequence"/>
</dbReference>
<evidence type="ECO:0000313" key="2">
    <source>
        <dbReference type="EMBL" id="ESL06568.1"/>
    </source>
</evidence>
<organism evidence="2 3">
    <name type="scientific">Trypanosoma rangeli SC58</name>
    <dbReference type="NCBI Taxonomy" id="429131"/>
    <lineage>
        <taxon>Eukaryota</taxon>
        <taxon>Discoba</taxon>
        <taxon>Euglenozoa</taxon>
        <taxon>Kinetoplastea</taxon>
        <taxon>Metakinetoplastina</taxon>
        <taxon>Trypanosomatida</taxon>
        <taxon>Trypanosomatidae</taxon>
        <taxon>Trypanosoma</taxon>
        <taxon>Herpetosoma</taxon>
    </lineage>
</organism>
<name>A0A061IU42_TRYRA</name>
<evidence type="ECO:0000313" key="3">
    <source>
        <dbReference type="Proteomes" id="UP000031737"/>
    </source>
</evidence>
<evidence type="ECO:0000256" key="1">
    <source>
        <dbReference type="SAM" id="MobiDB-lite"/>
    </source>
</evidence>
<keyword evidence="3" id="KW-1185">Reference proteome</keyword>
<comment type="caution">
    <text evidence="2">The sequence shown here is derived from an EMBL/GenBank/DDBJ whole genome shotgun (WGS) entry which is preliminary data.</text>
</comment>
<proteinExistence type="predicted"/>
<feature type="compositionally biased region" description="Basic and acidic residues" evidence="1">
    <location>
        <begin position="410"/>
        <end position="421"/>
    </location>
</feature>
<sequence>MSAAVLAARACARTILWESLRLAAFRGAVPHVLFVVDRSPCALQKVLLEGYLQELDLVNGVSSGQGGGPLRVDLDPSALTPCYSAGLDRDWKVTYGVLPFCAASFLEEVRALQAFLRQCGSSVAAGDGIAGGRWSQEQMKSAFESLAPLLSPYGAADVLTGKDTGDSEEWRNTLLCVLPAGPSRELLGCILIQRNAFQNELEKYRLRLDLFNMGLRVAEHNHLECMSRTADALASGKDGGSRERCLEEDEIIYYMQSCSLQPHVAESMGRAIADSIDAWSWKRETVAADGGGGVPVDVVPPASFYESLSNAGLLSVYNAGVLQWEGSSSAANTRSASAGAAADGFAAALKISGPGAPLRIICHDGGVLSFEGGLEDCLLNTGYYAAAHTEERNCVRRHRQRFPGCGAGEAAKEGGEGEEHMALPSGDGEAEKRGRLKKKEYLAMLKLTGKRPAAGHASSPSDGNDDGVRRGGHDCGACVGSSIGGTFPVGEVISESFDLSKLNGTCSVFAYPSLFKEVTMSEPQPVTMHIEKGIVTDIGPNAPAELVELIGLVRQAEGACYVRELGIGLSPHVGRNRVVSDVTAFERQFGVHISLGQRHPLFVKQPGKRNADGSMAVRVEGPVLKRKAGKYHIDVFLDAARLEMGAFSVDFTKGVCAPPSPSSSLAVAVAAAAPMTCV</sequence>
<dbReference type="SUPFAM" id="SSF144052">
    <property type="entry name" value="Thermophilic metalloprotease-like"/>
    <property type="match status" value="1"/>
</dbReference>
<dbReference type="EMBL" id="AUPL01005756">
    <property type="protein sequence ID" value="ESL06568.1"/>
    <property type="molecule type" value="Genomic_DNA"/>
</dbReference>
<feature type="region of interest" description="Disordered" evidence="1">
    <location>
        <begin position="407"/>
        <end position="432"/>
    </location>
</feature>